<accession>A0A5E8BDW8</accession>
<dbReference type="PANTHER" id="PTHR21711:SF0">
    <property type="entry name" value="MITOCHONDRIAL INNER MEMBRANE PROTEASE ATP23 HOMOLOG"/>
    <property type="match status" value="1"/>
</dbReference>
<evidence type="ECO:0000313" key="10">
    <source>
        <dbReference type="Proteomes" id="UP000398389"/>
    </source>
</evidence>
<dbReference type="RefSeq" id="XP_031853046.1">
    <property type="nucleotide sequence ID" value="XM_031997155.1"/>
</dbReference>
<dbReference type="InterPro" id="IPR019165">
    <property type="entry name" value="Peptidase_M76_ATP23"/>
</dbReference>
<evidence type="ECO:0000313" key="9">
    <source>
        <dbReference type="EMBL" id="VVT49773.1"/>
    </source>
</evidence>
<organism evidence="9 10">
    <name type="scientific">Magnusiomyces paraingens</name>
    <dbReference type="NCBI Taxonomy" id="2606893"/>
    <lineage>
        <taxon>Eukaryota</taxon>
        <taxon>Fungi</taxon>
        <taxon>Dikarya</taxon>
        <taxon>Ascomycota</taxon>
        <taxon>Saccharomycotina</taxon>
        <taxon>Dipodascomycetes</taxon>
        <taxon>Dipodascales</taxon>
        <taxon>Dipodascaceae</taxon>
        <taxon>Magnusiomyces</taxon>
    </lineage>
</organism>
<evidence type="ECO:0000256" key="7">
    <source>
        <dbReference type="ARBA" id="ARBA00023049"/>
    </source>
</evidence>
<keyword evidence="6 8" id="KW-0378">Hydrolase</keyword>
<evidence type="ECO:0000256" key="3">
    <source>
        <dbReference type="ARBA" id="ARBA00014615"/>
    </source>
</evidence>
<comment type="function">
    <text evidence="8">Has a dual role in the assembly of mitochondrial ATPase.</text>
</comment>
<evidence type="ECO:0000256" key="4">
    <source>
        <dbReference type="ARBA" id="ARBA00022670"/>
    </source>
</evidence>
<keyword evidence="7 8" id="KW-0482">Metalloprotease</keyword>
<evidence type="ECO:0000256" key="1">
    <source>
        <dbReference type="ARBA" id="ARBA00004137"/>
    </source>
</evidence>
<comment type="subcellular location">
    <subcellularLocation>
        <location evidence="1 8">Mitochondrion inner membrane</location>
        <topology evidence="1 8">Peripheral membrane protein</topology>
        <orientation evidence="1 8">Intermembrane side</orientation>
    </subcellularLocation>
</comment>
<dbReference type="Proteomes" id="UP000398389">
    <property type="component" value="Unassembled WGS sequence"/>
</dbReference>
<evidence type="ECO:0000256" key="2">
    <source>
        <dbReference type="ARBA" id="ARBA00009915"/>
    </source>
</evidence>
<protein>
    <recommendedName>
        <fullName evidence="3 8">Mitochondrial inner membrane protease ATP23</fullName>
        <ecNumber evidence="8">3.4.24.-</ecNumber>
    </recommendedName>
</protein>
<keyword evidence="10" id="KW-1185">Reference proteome</keyword>
<dbReference type="Pfam" id="PF09768">
    <property type="entry name" value="Peptidase_M76"/>
    <property type="match status" value="1"/>
</dbReference>
<keyword evidence="5 8" id="KW-0479">Metal-binding</keyword>
<reference evidence="9 10" key="1">
    <citation type="submission" date="2019-09" db="EMBL/GenBank/DDBJ databases">
        <authorList>
            <person name="Brejova B."/>
        </authorList>
    </citation>
    <scope>NUCLEOTIDE SEQUENCE [LARGE SCALE GENOMIC DNA]</scope>
</reference>
<dbReference type="GO" id="GO:0046872">
    <property type="term" value="F:metal ion binding"/>
    <property type="evidence" value="ECO:0007669"/>
    <property type="project" value="UniProtKB-KW"/>
</dbReference>
<dbReference type="EMBL" id="CABVLU010000002">
    <property type="protein sequence ID" value="VVT49773.1"/>
    <property type="molecule type" value="Genomic_DNA"/>
</dbReference>
<keyword evidence="8" id="KW-0999">Mitochondrion inner membrane</keyword>
<dbReference type="EC" id="3.4.24.-" evidence="8"/>
<dbReference type="AlphaFoldDB" id="A0A5E8BDW8"/>
<evidence type="ECO:0000256" key="8">
    <source>
        <dbReference type="RuleBase" id="RU364057"/>
    </source>
</evidence>
<dbReference type="GO" id="GO:0005743">
    <property type="term" value="C:mitochondrial inner membrane"/>
    <property type="evidence" value="ECO:0007669"/>
    <property type="project" value="UniProtKB-SubCell"/>
</dbReference>
<dbReference type="GO" id="GO:0033615">
    <property type="term" value="P:mitochondrial proton-transporting ATP synthase complex assembly"/>
    <property type="evidence" value="ECO:0007669"/>
    <property type="project" value="TreeGrafter"/>
</dbReference>
<name>A0A5E8BDW8_9ASCO</name>
<dbReference type="GO" id="GO:0004222">
    <property type="term" value="F:metalloendopeptidase activity"/>
    <property type="evidence" value="ECO:0007669"/>
    <property type="project" value="InterPro"/>
</dbReference>
<keyword evidence="4 8" id="KW-0645">Protease</keyword>
<comment type="similarity">
    <text evidence="2 8">Belongs to the peptidase M76 family.</text>
</comment>
<dbReference type="GO" id="GO:0034982">
    <property type="term" value="P:mitochondrial protein processing"/>
    <property type="evidence" value="ECO:0007669"/>
    <property type="project" value="TreeGrafter"/>
</dbReference>
<dbReference type="PANTHER" id="PTHR21711">
    <property type="entry name" value="MITOCHONDRIAL INNER MEMBRANE PROTEASE"/>
    <property type="match status" value="1"/>
</dbReference>
<keyword evidence="8" id="KW-0496">Mitochondrion</keyword>
<dbReference type="GeneID" id="43581255"/>
<evidence type="ECO:0000256" key="5">
    <source>
        <dbReference type="ARBA" id="ARBA00022723"/>
    </source>
</evidence>
<proteinExistence type="inferred from homology"/>
<keyword evidence="8" id="KW-0472">Membrane</keyword>
<dbReference type="OrthoDB" id="285308at2759"/>
<evidence type="ECO:0000256" key="6">
    <source>
        <dbReference type="ARBA" id="ARBA00022801"/>
    </source>
</evidence>
<sequence length="218" mass="25375">MNQDQQSFFASWSKKFSYLAGSMSPQEEEAFKTQLELEKTQRECTRCEEYKAWMMAYSPSVRFMMEQIARVGGNISSQNIVCDACDEFKSGGFHPELGILLCQNRFYSKWHLEDTLTHELVHAYDHCKFDVDWANLRHHACSEIRASSLSGECRMMNQIVKNKIFKFSKGHQDCVRRRATLSVRSNPACKSDEEAAKVVNQVFESCFNDTRPFEEIYR</sequence>
<gene>
    <name evidence="9" type="ORF">SAPINGB_P002436</name>
</gene>